<dbReference type="AlphaFoldDB" id="A0A061SRS5"/>
<dbReference type="SUPFAM" id="SSF55729">
    <property type="entry name" value="Acyl-CoA N-acyltransferases (Nat)"/>
    <property type="match status" value="1"/>
</dbReference>
<dbReference type="GO" id="GO:0016747">
    <property type="term" value="F:acyltransferase activity, transferring groups other than amino-acyl groups"/>
    <property type="evidence" value="ECO:0007669"/>
    <property type="project" value="InterPro"/>
</dbReference>
<dbReference type="PROSITE" id="PS51186">
    <property type="entry name" value="GNAT"/>
    <property type="match status" value="1"/>
</dbReference>
<reference evidence="2 3" key="1">
    <citation type="journal article" date="2014" name="Genome Announc.">
        <title>Draft Genome Sequences of Two Isolates of the Roseobacter Group, Sulfitobacter sp. Strains 3SOLIMAR09 and 1FIGIMAR09, from Harbors of Mallorca Island (Mediterranean Sea).</title>
        <authorList>
            <person name="Mas-Llado M."/>
            <person name="Pina-Villalonga J.M."/>
            <person name="Brunet-Galmes I."/>
            <person name="Nogales B."/>
            <person name="Bosch R."/>
        </authorList>
    </citation>
    <scope>NUCLEOTIDE SEQUENCE [LARGE SCALE GENOMIC DNA]</scope>
    <source>
        <strain evidence="2 3">1FIGIMAR09</strain>
    </source>
</reference>
<dbReference type="InterPro" id="IPR016181">
    <property type="entry name" value="Acyl_CoA_acyltransferase"/>
</dbReference>
<protein>
    <submittedName>
        <fullName evidence="2">GCN5 family acetyltransferase</fullName>
    </submittedName>
</protein>
<dbReference type="Proteomes" id="UP000027337">
    <property type="component" value="Unassembled WGS sequence"/>
</dbReference>
<name>A0A061SRS5_9RHOB</name>
<dbReference type="STRING" id="83219.PM02_02875"/>
<dbReference type="RefSeq" id="WP_037904985.1">
    <property type="nucleotide sequence ID" value="NZ_JAFBPZ010000001.1"/>
</dbReference>
<dbReference type="Pfam" id="PF00583">
    <property type="entry name" value="Acetyltransf_1"/>
    <property type="match status" value="1"/>
</dbReference>
<feature type="domain" description="N-acetyltransferase" evidence="1">
    <location>
        <begin position="38"/>
        <end position="186"/>
    </location>
</feature>
<dbReference type="Gene3D" id="3.40.630.30">
    <property type="match status" value="1"/>
</dbReference>
<accession>A0A061SRS5</accession>
<gene>
    <name evidence="2" type="ORF">PM02_02875</name>
</gene>
<keyword evidence="3" id="KW-1185">Reference proteome</keyword>
<evidence type="ECO:0000259" key="1">
    <source>
        <dbReference type="PROSITE" id="PS51186"/>
    </source>
</evidence>
<evidence type="ECO:0000313" key="2">
    <source>
        <dbReference type="EMBL" id="KAJ04406.1"/>
    </source>
</evidence>
<dbReference type="eggNOG" id="COG0454">
    <property type="taxonomic scope" value="Bacteria"/>
</dbReference>
<keyword evidence="2" id="KW-0808">Transferase</keyword>
<comment type="caution">
    <text evidence="2">The sequence shown here is derived from an EMBL/GenBank/DDBJ whole genome shotgun (WGS) entry which is preliminary data.</text>
</comment>
<dbReference type="InterPro" id="IPR000182">
    <property type="entry name" value="GNAT_dom"/>
</dbReference>
<dbReference type="EMBL" id="JEMU01000002">
    <property type="protein sequence ID" value="KAJ04406.1"/>
    <property type="molecule type" value="Genomic_DNA"/>
</dbReference>
<dbReference type="CDD" id="cd04301">
    <property type="entry name" value="NAT_SF"/>
    <property type="match status" value="1"/>
</dbReference>
<evidence type="ECO:0000313" key="3">
    <source>
        <dbReference type="Proteomes" id="UP000027337"/>
    </source>
</evidence>
<proteinExistence type="predicted"/>
<sequence length="197" mass="21977">MIEDGLYDIPPGKVAAVMTHLEMLAPAPERPVPAPEGVTFEQITPDLDRYRDLFKRVGSFDWLWHGRLKLKEADLNAILTDPKVAFYTLSKDGKDEALLELDFRQDGACELVYFGLTANLIGSGAGRFLMNKAISLAWAQDITRFHVHTCTMDSPQALPFYIRSGFTPCDLKVEIGDDPRLDGTLPRSAAKHVPIFD</sequence>
<organism evidence="2 3">
    <name type="scientific">Sulfitobacter mediterraneus</name>
    <dbReference type="NCBI Taxonomy" id="83219"/>
    <lineage>
        <taxon>Bacteria</taxon>
        <taxon>Pseudomonadati</taxon>
        <taxon>Pseudomonadota</taxon>
        <taxon>Alphaproteobacteria</taxon>
        <taxon>Rhodobacterales</taxon>
        <taxon>Roseobacteraceae</taxon>
        <taxon>Sulfitobacter</taxon>
    </lineage>
</organism>